<dbReference type="OrthoDB" id="2104739at2759"/>
<dbReference type="AlphaFoldDB" id="A0A1L9SET4"/>
<dbReference type="Proteomes" id="UP000184188">
    <property type="component" value="Unassembled WGS sequence"/>
</dbReference>
<sequence length="382" mass="42540">MASPFAATTPSALSDSVSDITLFIEMPADSRARLDSYRPRVSNDDTADLLRQTFKYLPPDGRANLVEDILQCTLDSQLHQLGQNIVTGLLNPLKVAGGKTATITPSPRLGVEDSIENLEAMIDDPMKRAQKELRKKCLRRDGQMCVVSSLYNTEEEEMAPAGKMAADLEAAHVIPFDLANFKDDAERHFIASVWTTMYRYFPSVRSRLNFHYEDINNTANVMMLERGIHHNFGKFRLALEPTGHPNQYKILTFPHLAYPARMLLPPSGLVTLVAHDGRDELPSPILLGLHAAIAKILHATGRGETIERLLQDYDDIAVLARNGSTNLNDLLSVSKLPAIVQRPFNVPQPGTLSKTDEGQKVRQQSPAQVEWQKRNRLAGKEN</sequence>
<dbReference type="STRING" id="1073090.A0A1L9SET4"/>
<dbReference type="Pfam" id="PF13391">
    <property type="entry name" value="HNH_2"/>
    <property type="match status" value="1"/>
</dbReference>
<evidence type="ECO:0000256" key="1">
    <source>
        <dbReference type="SAM" id="MobiDB-lite"/>
    </source>
</evidence>
<feature type="domain" description="HNH nuclease" evidence="2">
    <location>
        <begin position="145"/>
        <end position="239"/>
    </location>
</feature>
<organism evidence="3 4">
    <name type="scientific">Penicilliopsis zonata CBS 506.65</name>
    <dbReference type="NCBI Taxonomy" id="1073090"/>
    <lineage>
        <taxon>Eukaryota</taxon>
        <taxon>Fungi</taxon>
        <taxon>Dikarya</taxon>
        <taxon>Ascomycota</taxon>
        <taxon>Pezizomycotina</taxon>
        <taxon>Eurotiomycetes</taxon>
        <taxon>Eurotiomycetidae</taxon>
        <taxon>Eurotiales</taxon>
        <taxon>Aspergillaceae</taxon>
        <taxon>Penicilliopsis</taxon>
    </lineage>
</organism>
<gene>
    <name evidence="3" type="ORF">ASPZODRAFT_133580</name>
</gene>
<reference evidence="4" key="1">
    <citation type="journal article" date="2017" name="Genome Biol.">
        <title>Comparative genomics reveals high biological diversity and specific adaptations in the industrially and medically important fungal genus Aspergillus.</title>
        <authorList>
            <person name="de Vries R.P."/>
            <person name="Riley R."/>
            <person name="Wiebenga A."/>
            <person name="Aguilar-Osorio G."/>
            <person name="Amillis S."/>
            <person name="Uchima C.A."/>
            <person name="Anderluh G."/>
            <person name="Asadollahi M."/>
            <person name="Askin M."/>
            <person name="Barry K."/>
            <person name="Battaglia E."/>
            <person name="Bayram O."/>
            <person name="Benocci T."/>
            <person name="Braus-Stromeyer S.A."/>
            <person name="Caldana C."/>
            <person name="Canovas D."/>
            <person name="Cerqueira G.C."/>
            <person name="Chen F."/>
            <person name="Chen W."/>
            <person name="Choi C."/>
            <person name="Clum A."/>
            <person name="Dos Santos R.A."/>
            <person name="Damasio A.R."/>
            <person name="Diallinas G."/>
            <person name="Emri T."/>
            <person name="Fekete E."/>
            <person name="Flipphi M."/>
            <person name="Freyberg S."/>
            <person name="Gallo A."/>
            <person name="Gournas C."/>
            <person name="Habgood R."/>
            <person name="Hainaut M."/>
            <person name="Harispe M.L."/>
            <person name="Henrissat B."/>
            <person name="Hilden K.S."/>
            <person name="Hope R."/>
            <person name="Hossain A."/>
            <person name="Karabika E."/>
            <person name="Karaffa L."/>
            <person name="Karanyi Z."/>
            <person name="Krasevec N."/>
            <person name="Kuo A."/>
            <person name="Kusch H."/>
            <person name="LaButti K."/>
            <person name="Lagendijk E.L."/>
            <person name="Lapidus A."/>
            <person name="Levasseur A."/>
            <person name="Lindquist E."/>
            <person name="Lipzen A."/>
            <person name="Logrieco A.F."/>
            <person name="MacCabe A."/>
            <person name="Maekelae M.R."/>
            <person name="Malavazi I."/>
            <person name="Melin P."/>
            <person name="Meyer V."/>
            <person name="Mielnichuk N."/>
            <person name="Miskei M."/>
            <person name="Molnar A.P."/>
            <person name="Mule G."/>
            <person name="Ngan C.Y."/>
            <person name="Orejas M."/>
            <person name="Orosz E."/>
            <person name="Ouedraogo J.P."/>
            <person name="Overkamp K.M."/>
            <person name="Park H.-S."/>
            <person name="Perrone G."/>
            <person name="Piumi F."/>
            <person name="Punt P.J."/>
            <person name="Ram A.F."/>
            <person name="Ramon A."/>
            <person name="Rauscher S."/>
            <person name="Record E."/>
            <person name="Riano-Pachon D.M."/>
            <person name="Robert V."/>
            <person name="Roehrig J."/>
            <person name="Ruller R."/>
            <person name="Salamov A."/>
            <person name="Salih N.S."/>
            <person name="Samson R.A."/>
            <person name="Sandor E."/>
            <person name="Sanguinetti M."/>
            <person name="Schuetze T."/>
            <person name="Sepcic K."/>
            <person name="Shelest E."/>
            <person name="Sherlock G."/>
            <person name="Sophianopoulou V."/>
            <person name="Squina F.M."/>
            <person name="Sun H."/>
            <person name="Susca A."/>
            <person name="Todd R.B."/>
            <person name="Tsang A."/>
            <person name="Unkles S.E."/>
            <person name="van de Wiele N."/>
            <person name="van Rossen-Uffink D."/>
            <person name="Oliveira J.V."/>
            <person name="Vesth T.C."/>
            <person name="Visser J."/>
            <person name="Yu J.-H."/>
            <person name="Zhou M."/>
            <person name="Andersen M.R."/>
            <person name="Archer D.B."/>
            <person name="Baker S.E."/>
            <person name="Benoit I."/>
            <person name="Brakhage A.A."/>
            <person name="Braus G.H."/>
            <person name="Fischer R."/>
            <person name="Frisvad J.C."/>
            <person name="Goldman G.H."/>
            <person name="Houbraken J."/>
            <person name="Oakley B."/>
            <person name="Pocsi I."/>
            <person name="Scazzocchio C."/>
            <person name="Seiboth B."/>
            <person name="vanKuyk P.A."/>
            <person name="Wortman J."/>
            <person name="Dyer P.S."/>
            <person name="Grigoriev I.V."/>
        </authorList>
    </citation>
    <scope>NUCLEOTIDE SEQUENCE [LARGE SCALE GENOMIC DNA]</scope>
    <source>
        <strain evidence="4">CBS 506.65</strain>
    </source>
</reference>
<dbReference type="GeneID" id="34609770"/>
<evidence type="ECO:0000313" key="3">
    <source>
        <dbReference type="EMBL" id="OJJ45716.1"/>
    </source>
</evidence>
<proteinExistence type="predicted"/>
<feature type="region of interest" description="Disordered" evidence="1">
    <location>
        <begin position="344"/>
        <end position="382"/>
    </location>
</feature>
<dbReference type="EMBL" id="KV878344">
    <property type="protein sequence ID" value="OJJ45716.1"/>
    <property type="molecule type" value="Genomic_DNA"/>
</dbReference>
<dbReference type="RefSeq" id="XP_022580226.1">
    <property type="nucleotide sequence ID" value="XM_022723305.1"/>
</dbReference>
<accession>A0A1L9SET4</accession>
<dbReference type="InterPro" id="IPR003615">
    <property type="entry name" value="HNH_nuc"/>
</dbReference>
<name>A0A1L9SET4_9EURO</name>
<dbReference type="VEuPathDB" id="FungiDB:ASPZODRAFT_133580"/>
<protein>
    <recommendedName>
        <fullName evidence="2">HNH nuclease domain-containing protein</fullName>
    </recommendedName>
</protein>
<keyword evidence="4" id="KW-1185">Reference proteome</keyword>
<evidence type="ECO:0000259" key="2">
    <source>
        <dbReference type="Pfam" id="PF13391"/>
    </source>
</evidence>
<evidence type="ECO:0000313" key="4">
    <source>
        <dbReference type="Proteomes" id="UP000184188"/>
    </source>
</evidence>